<evidence type="ECO:0000256" key="1">
    <source>
        <dbReference type="SAM" id="Phobius"/>
    </source>
</evidence>
<dbReference type="EMBL" id="LCBQ01000040">
    <property type="protein sequence ID" value="KKS12573.1"/>
    <property type="molecule type" value="Genomic_DNA"/>
</dbReference>
<sequence>MTPSQSSSKLYIALIVLVGLIGGYIIYSQWIKPTEAMIPPPTVGSQDGLSTLKNLKIDFKVLDNSTYKGLITSGESPVNPGITGKKDIFAP</sequence>
<evidence type="ECO:0000313" key="3">
    <source>
        <dbReference type="Proteomes" id="UP000034380"/>
    </source>
</evidence>
<keyword evidence="1" id="KW-1133">Transmembrane helix</keyword>
<organism evidence="2 3">
    <name type="scientific">Candidatus Yanofskybacteria bacterium GW2011_GWA1_41_6</name>
    <dbReference type="NCBI Taxonomy" id="1619020"/>
    <lineage>
        <taxon>Bacteria</taxon>
        <taxon>Candidatus Yanofskyibacteriota</taxon>
    </lineage>
</organism>
<comment type="caution">
    <text evidence="2">The sequence shown here is derived from an EMBL/GenBank/DDBJ whole genome shotgun (WGS) entry which is preliminary data.</text>
</comment>
<reference evidence="2 3" key="1">
    <citation type="journal article" date="2015" name="Nature">
        <title>rRNA introns, odd ribosomes, and small enigmatic genomes across a large radiation of phyla.</title>
        <authorList>
            <person name="Brown C.T."/>
            <person name="Hug L.A."/>
            <person name="Thomas B.C."/>
            <person name="Sharon I."/>
            <person name="Castelle C.J."/>
            <person name="Singh A."/>
            <person name="Wilkins M.J."/>
            <person name="Williams K.H."/>
            <person name="Banfield J.F."/>
        </authorList>
    </citation>
    <scope>NUCLEOTIDE SEQUENCE [LARGE SCALE GENOMIC DNA]</scope>
</reference>
<name>A0A0G0ZHR7_9BACT</name>
<keyword evidence="1" id="KW-0472">Membrane</keyword>
<proteinExistence type="predicted"/>
<dbReference type="Proteomes" id="UP000034380">
    <property type="component" value="Unassembled WGS sequence"/>
</dbReference>
<feature type="transmembrane region" description="Helical" evidence="1">
    <location>
        <begin position="12"/>
        <end position="30"/>
    </location>
</feature>
<keyword evidence="1" id="KW-0812">Transmembrane</keyword>
<dbReference type="AlphaFoldDB" id="A0A0G0ZHR7"/>
<gene>
    <name evidence="2" type="ORF">UU70_C0040G0003</name>
</gene>
<accession>A0A0G0ZHR7</accession>
<evidence type="ECO:0000313" key="2">
    <source>
        <dbReference type="EMBL" id="KKS12573.1"/>
    </source>
</evidence>
<protein>
    <submittedName>
        <fullName evidence="2">Uncharacterized protein</fullName>
    </submittedName>
</protein>